<evidence type="ECO:0000313" key="1">
    <source>
        <dbReference type="EMBL" id="GER91459.1"/>
    </source>
</evidence>
<dbReference type="EMBL" id="BKZW01000004">
    <property type="protein sequence ID" value="GER91459.1"/>
    <property type="molecule type" value="Genomic_DNA"/>
</dbReference>
<accession>A0A5J4KZB5</accession>
<proteinExistence type="predicted"/>
<reference evidence="1 2" key="1">
    <citation type="submission" date="2019-10" db="EMBL/GenBank/DDBJ databases">
        <title>Dictyobacter vulcani sp. nov., within the class Ktedonobacteria, isolated from soil of volcanic Mt. Zao.</title>
        <authorList>
            <person name="Zheng Y."/>
            <person name="Wang C.M."/>
            <person name="Sakai Y."/>
            <person name="Abe K."/>
            <person name="Yokota A."/>
            <person name="Yabe S."/>
        </authorList>
    </citation>
    <scope>NUCLEOTIDE SEQUENCE [LARGE SCALE GENOMIC DNA]</scope>
    <source>
        <strain evidence="1 2">W12</strain>
    </source>
</reference>
<dbReference type="InterPro" id="IPR010419">
    <property type="entry name" value="CO_DH_gsu"/>
</dbReference>
<dbReference type="PANTHER" id="PTHR38588:SF1">
    <property type="entry name" value="BLL0334 PROTEIN"/>
    <property type="match status" value="1"/>
</dbReference>
<dbReference type="Proteomes" id="UP000326912">
    <property type="component" value="Unassembled WGS sequence"/>
</dbReference>
<dbReference type="AlphaFoldDB" id="A0A5J4KZB5"/>
<dbReference type="CDD" id="cd05018">
    <property type="entry name" value="CoxG"/>
    <property type="match status" value="1"/>
</dbReference>
<dbReference type="InterPro" id="IPR023393">
    <property type="entry name" value="START-like_dom_sf"/>
</dbReference>
<keyword evidence="2" id="KW-1185">Reference proteome</keyword>
<dbReference type="Pfam" id="PF06240">
    <property type="entry name" value="COXG"/>
    <property type="match status" value="1"/>
</dbReference>
<dbReference type="RefSeq" id="WP_151759110.1">
    <property type="nucleotide sequence ID" value="NZ_BKZW01000004.1"/>
</dbReference>
<organism evidence="1 2">
    <name type="scientific">Dictyobacter vulcani</name>
    <dbReference type="NCBI Taxonomy" id="2607529"/>
    <lineage>
        <taxon>Bacteria</taxon>
        <taxon>Bacillati</taxon>
        <taxon>Chloroflexota</taxon>
        <taxon>Ktedonobacteria</taxon>
        <taxon>Ktedonobacterales</taxon>
        <taxon>Dictyobacteraceae</taxon>
        <taxon>Dictyobacter</taxon>
    </lineage>
</organism>
<gene>
    <name evidence="1" type="ORF">KDW_56210</name>
</gene>
<dbReference type="PANTHER" id="PTHR38588">
    <property type="entry name" value="BLL0334 PROTEIN"/>
    <property type="match status" value="1"/>
</dbReference>
<dbReference type="SUPFAM" id="SSF55961">
    <property type="entry name" value="Bet v1-like"/>
    <property type="match status" value="1"/>
</dbReference>
<name>A0A5J4KZB5_9CHLR</name>
<dbReference type="Gene3D" id="3.30.530.20">
    <property type="match status" value="1"/>
</dbReference>
<comment type="caution">
    <text evidence="1">The sequence shown here is derived from an EMBL/GenBank/DDBJ whole genome shotgun (WGS) entry which is preliminary data.</text>
</comment>
<protein>
    <submittedName>
        <fullName evidence="1">Carbon monoxide dehydrogenase</fullName>
    </submittedName>
</protein>
<evidence type="ECO:0000313" key="2">
    <source>
        <dbReference type="Proteomes" id="UP000326912"/>
    </source>
</evidence>
<sequence>MEFSGSQTITAPIEKVWAYLADVHKVAACAPGFQSLEVIEPEHWKAVVAVGMGPVKAKFTMDMTRPEMVEPEKMVVKARGKAPGSTVDLSGTMHLSVVDATQTKMDWQANVMVGGTIASVGARLMNSTAEKLTGQFFSCLKANLQAPDAEATAEG</sequence>